<protein>
    <submittedName>
        <fullName evidence="1">Uncharacterized protein</fullName>
    </submittedName>
</protein>
<proteinExistence type="predicted"/>
<sequence length="38" mass="4277">MLKVISNQGASSGLTQHWKSDLLFFVFPFSLFLTSEVT</sequence>
<dbReference type="AlphaFoldDB" id="A0A2P2R036"/>
<dbReference type="EMBL" id="GGEC01092124">
    <property type="protein sequence ID" value="MBX72608.1"/>
    <property type="molecule type" value="Transcribed_RNA"/>
</dbReference>
<reference evidence="1" key="1">
    <citation type="submission" date="2018-02" db="EMBL/GenBank/DDBJ databases">
        <title>Rhizophora mucronata_Transcriptome.</title>
        <authorList>
            <person name="Meera S.P."/>
            <person name="Sreeshan A."/>
            <person name="Augustine A."/>
        </authorList>
    </citation>
    <scope>NUCLEOTIDE SEQUENCE</scope>
    <source>
        <tissue evidence="1">Leaf</tissue>
    </source>
</reference>
<evidence type="ECO:0000313" key="1">
    <source>
        <dbReference type="EMBL" id="MBX72608.1"/>
    </source>
</evidence>
<organism evidence="1">
    <name type="scientific">Rhizophora mucronata</name>
    <name type="common">Asiatic mangrove</name>
    <dbReference type="NCBI Taxonomy" id="61149"/>
    <lineage>
        <taxon>Eukaryota</taxon>
        <taxon>Viridiplantae</taxon>
        <taxon>Streptophyta</taxon>
        <taxon>Embryophyta</taxon>
        <taxon>Tracheophyta</taxon>
        <taxon>Spermatophyta</taxon>
        <taxon>Magnoliopsida</taxon>
        <taxon>eudicotyledons</taxon>
        <taxon>Gunneridae</taxon>
        <taxon>Pentapetalae</taxon>
        <taxon>rosids</taxon>
        <taxon>fabids</taxon>
        <taxon>Malpighiales</taxon>
        <taxon>Rhizophoraceae</taxon>
        <taxon>Rhizophora</taxon>
    </lineage>
</organism>
<name>A0A2P2R036_RHIMU</name>
<accession>A0A2P2R036</accession>